<accession>A0A077ZZS5</accession>
<gene>
    <name evidence="12" type="primary">Contig9800.g10483</name>
    <name evidence="12" type="ORF">STYLEM_4421</name>
</gene>
<dbReference type="SMART" id="SM00184">
    <property type="entry name" value="RING"/>
    <property type="match status" value="1"/>
</dbReference>
<keyword evidence="3" id="KW-0479">Metal-binding</keyword>
<dbReference type="Proteomes" id="UP000039865">
    <property type="component" value="Unassembled WGS sequence"/>
</dbReference>
<dbReference type="PROSITE" id="PS50089">
    <property type="entry name" value="ZF_RING_2"/>
    <property type="match status" value="1"/>
</dbReference>
<keyword evidence="7" id="KW-0539">Nucleus</keyword>
<dbReference type="InterPro" id="IPR001841">
    <property type="entry name" value="Znf_RING"/>
</dbReference>
<dbReference type="PROSITE" id="PS51270">
    <property type="entry name" value="ZF_CTCHY"/>
    <property type="match status" value="1"/>
</dbReference>
<name>A0A077ZZS5_STYLE</name>
<dbReference type="GO" id="GO:0006511">
    <property type="term" value="P:ubiquitin-dependent protein catabolic process"/>
    <property type="evidence" value="ECO:0007669"/>
    <property type="project" value="TreeGrafter"/>
</dbReference>
<dbReference type="Pfam" id="PF14599">
    <property type="entry name" value="zinc_ribbon_6"/>
    <property type="match status" value="1"/>
</dbReference>
<evidence type="ECO:0000313" key="12">
    <source>
        <dbReference type="EMBL" id="CDW75431.1"/>
    </source>
</evidence>
<dbReference type="AlphaFoldDB" id="A0A077ZZS5"/>
<dbReference type="PROSITE" id="PS51266">
    <property type="entry name" value="ZF_CHY"/>
    <property type="match status" value="1"/>
</dbReference>
<dbReference type="GO" id="GO:0008270">
    <property type="term" value="F:zinc ion binding"/>
    <property type="evidence" value="ECO:0007669"/>
    <property type="project" value="UniProtKB-KW"/>
</dbReference>
<evidence type="ECO:0000259" key="11">
    <source>
        <dbReference type="PROSITE" id="PS51270"/>
    </source>
</evidence>
<evidence type="ECO:0000256" key="1">
    <source>
        <dbReference type="ARBA" id="ARBA00004123"/>
    </source>
</evidence>
<dbReference type="GO" id="GO:0016567">
    <property type="term" value="P:protein ubiquitination"/>
    <property type="evidence" value="ECO:0007669"/>
    <property type="project" value="TreeGrafter"/>
</dbReference>
<dbReference type="Gene3D" id="3.30.40.10">
    <property type="entry name" value="Zinc/RING finger domain, C3HC4 (zinc finger)"/>
    <property type="match status" value="1"/>
</dbReference>
<dbReference type="InterPro" id="IPR013083">
    <property type="entry name" value="Znf_RING/FYVE/PHD"/>
</dbReference>
<evidence type="ECO:0000256" key="3">
    <source>
        <dbReference type="ARBA" id="ARBA00022723"/>
    </source>
</evidence>
<evidence type="ECO:0000256" key="2">
    <source>
        <dbReference type="ARBA" id="ARBA00004906"/>
    </source>
</evidence>
<dbReference type="SUPFAM" id="SSF57850">
    <property type="entry name" value="RING/U-box"/>
    <property type="match status" value="1"/>
</dbReference>
<dbReference type="SUPFAM" id="SSF161245">
    <property type="entry name" value="Zinc hairpin stack"/>
    <property type="match status" value="1"/>
</dbReference>
<dbReference type="Pfam" id="PF05495">
    <property type="entry name" value="zf-CHY"/>
    <property type="match status" value="1"/>
</dbReference>
<protein>
    <submittedName>
        <fullName evidence="12">Ring finger and chy zinc finger domain-containing protein 1-like</fullName>
    </submittedName>
</protein>
<dbReference type="GO" id="GO:0005634">
    <property type="term" value="C:nucleus"/>
    <property type="evidence" value="ECO:0007669"/>
    <property type="project" value="UniProtKB-SubCell"/>
</dbReference>
<dbReference type="GO" id="GO:0061630">
    <property type="term" value="F:ubiquitin protein ligase activity"/>
    <property type="evidence" value="ECO:0007669"/>
    <property type="project" value="TreeGrafter"/>
</dbReference>
<feature type="domain" description="CHY-type" evidence="10">
    <location>
        <begin position="20"/>
        <end position="96"/>
    </location>
</feature>
<comment type="subcellular location">
    <subcellularLocation>
        <location evidence="1">Nucleus</location>
    </subcellularLocation>
</comment>
<keyword evidence="5" id="KW-0833">Ubl conjugation pathway</keyword>
<dbReference type="SUPFAM" id="SSF161219">
    <property type="entry name" value="CHY zinc finger-like"/>
    <property type="match status" value="1"/>
</dbReference>
<evidence type="ECO:0000256" key="5">
    <source>
        <dbReference type="ARBA" id="ARBA00022786"/>
    </source>
</evidence>
<dbReference type="PANTHER" id="PTHR21319">
    <property type="entry name" value="RING FINGER AND CHY ZINC FINGER DOMAIN-CONTAINING PROTEIN 1"/>
    <property type="match status" value="1"/>
</dbReference>
<evidence type="ECO:0000259" key="10">
    <source>
        <dbReference type="PROSITE" id="PS51266"/>
    </source>
</evidence>
<dbReference type="InterPro" id="IPR037275">
    <property type="entry name" value="Znf_CTCHY_sf"/>
</dbReference>
<keyword evidence="13" id="KW-1185">Reference proteome</keyword>
<feature type="domain" description="RING-type" evidence="9">
    <location>
        <begin position="163"/>
        <end position="204"/>
    </location>
</feature>
<keyword evidence="6" id="KW-0862">Zinc</keyword>
<evidence type="ECO:0000313" key="13">
    <source>
        <dbReference type="Proteomes" id="UP000039865"/>
    </source>
</evidence>
<evidence type="ECO:0000256" key="4">
    <source>
        <dbReference type="ARBA" id="ARBA00022771"/>
    </source>
</evidence>
<dbReference type="InterPro" id="IPR017921">
    <property type="entry name" value="Znf_CTCHY"/>
</dbReference>
<evidence type="ECO:0000259" key="9">
    <source>
        <dbReference type="PROSITE" id="PS50089"/>
    </source>
</evidence>
<evidence type="ECO:0000256" key="7">
    <source>
        <dbReference type="ARBA" id="ARBA00023242"/>
    </source>
</evidence>
<dbReference type="EMBL" id="CCKQ01004282">
    <property type="protein sequence ID" value="CDW75431.1"/>
    <property type="molecule type" value="Genomic_DNA"/>
</dbReference>
<dbReference type="InterPro" id="IPR039512">
    <property type="entry name" value="RCHY1_zinc-ribbon"/>
</dbReference>
<dbReference type="Pfam" id="PF13639">
    <property type="entry name" value="zf-RING_2"/>
    <property type="match status" value="1"/>
</dbReference>
<dbReference type="Gene3D" id="2.20.28.10">
    <property type="match status" value="1"/>
</dbReference>
<evidence type="ECO:0000256" key="8">
    <source>
        <dbReference type="PROSITE-ProRule" id="PRU00601"/>
    </source>
</evidence>
<sequence length="269" mass="31484">MQHFGQLEDSEKNKRVLKGVDTKNLGCTHYKTGCQIQCDKCFEFFTCRFCHNEAKFDLERDRLKQHEIDRFNVKKVKCISCSNVQEPSTFCNSCGLKFGQYCCLTCNLFDNDVSKLQFHCQDCGVCRQGGRENFFHCKQCGCCISNAVWSSHKCIENAIEQKCPICQQDQFYSVEQSLYLQCGHTLHKNCFKELSKHKYQCPLCFKSFCDMWVYDRQLDEEIENTPMPIEYRNRTVKILCNDCNERGEVPYHVLGAKCKICHSYNTRNL</sequence>
<dbReference type="InParanoid" id="A0A077ZZS5"/>
<organism evidence="12 13">
    <name type="scientific">Stylonychia lemnae</name>
    <name type="common">Ciliate</name>
    <dbReference type="NCBI Taxonomy" id="5949"/>
    <lineage>
        <taxon>Eukaryota</taxon>
        <taxon>Sar</taxon>
        <taxon>Alveolata</taxon>
        <taxon>Ciliophora</taxon>
        <taxon>Intramacronucleata</taxon>
        <taxon>Spirotrichea</taxon>
        <taxon>Stichotrichia</taxon>
        <taxon>Sporadotrichida</taxon>
        <taxon>Oxytrichidae</taxon>
        <taxon>Stylonychinae</taxon>
        <taxon>Stylonychia</taxon>
    </lineage>
</organism>
<comment type="pathway">
    <text evidence="2">Protein modification; protein ubiquitination.</text>
</comment>
<proteinExistence type="predicted"/>
<keyword evidence="4 8" id="KW-0863">Zinc-finger</keyword>
<feature type="domain" description="CTCHY-type" evidence="11">
    <location>
        <begin position="98"/>
        <end position="162"/>
    </location>
</feature>
<evidence type="ECO:0000256" key="6">
    <source>
        <dbReference type="ARBA" id="ARBA00022833"/>
    </source>
</evidence>
<dbReference type="OMA" id="HRCVENS"/>
<dbReference type="InterPro" id="IPR037274">
    <property type="entry name" value="Znf_CHY_sf"/>
</dbReference>
<reference evidence="12 13" key="1">
    <citation type="submission" date="2014-06" db="EMBL/GenBank/DDBJ databases">
        <authorList>
            <person name="Swart Estienne"/>
        </authorList>
    </citation>
    <scope>NUCLEOTIDE SEQUENCE [LARGE SCALE GENOMIC DNA]</scope>
    <source>
        <strain evidence="12 13">130c</strain>
    </source>
</reference>
<dbReference type="FunFam" id="2.20.28.10:FF:000009">
    <property type="entry name" value="RING finger and CHY zinc finger domain-containing protein 1"/>
    <property type="match status" value="1"/>
</dbReference>
<dbReference type="InterPro" id="IPR008913">
    <property type="entry name" value="Znf_CHY"/>
</dbReference>
<dbReference type="OrthoDB" id="411372at2759"/>